<evidence type="ECO:0000256" key="3">
    <source>
        <dbReference type="ARBA" id="ARBA00022475"/>
    </source>
</evidence>
<feature type="transmembrane region" description="Helical" evidence="7">
    <location>
        <begin position="262"/>
        <end position="282"/>
    </location>
</feature>
<dbReference type="InterPro" id="IPR000515">
    <property type="entry name" value="MetI-like"/>
</dbReference>
<keyword evidence="5 7" id="KW-1133">Transmembrane helix</keyword>
<feature type="domain" description="ABC transmembrane type-1" evidence="8">
    <location>
        <begin position="75"/>
        <end position="286"/>
    </location>
</feature>
<dbReference type="EMBL" id="JBHSMI010000003">
    <property type="protein sequence ID" value="MFC5401567.1"/>
    <property type="molecule type" value="Genomic_DNA"/>
</dbReference>
<name>A0ABW0HND2_9BACL</name>
<comment type="caution">
    <text evidence="9">The sequence shown here is derived from an EMBL/GenBank/DDBJ whole genome shotgun (WGS) entry which is preliminary data.</text>
</comment>
<dbReference type="PANTHER" id="PTHR43744">
    <property type="entry name" value="ABC TRANSPORTER PERMEASE PROTEIN MG189-RELATED-RELATED"/>
    <property type="match status" value="1"/>
</dbReference>
<keyword evidence="10" id="KW-1185">Reference proteome</keyword>
<evidence type="ECO:0000256" key="7">
    <source>
        <dbReference type="SAM" id="Phobius"/>
    </source>
</evidence>
<dbReference type="InterPro" id="IPR035906">
    <property type="entry name" value="MetI-like_sf"/>
</dbReference>
<evidence type="ECO:0000313" key="9">
    <source>
        <dbReference type="EMBL" id="MFC5401567.1"/>
    </source>
</evidence>
<dbReference type="SUPFAM" id="SSF161098">
    <property type="entry name" value="MetI-like"/>
    <property type="match status" value="1"/>
</dbReference>
<evidence type="ECO:0000256" key="4">
    <source>
        <dbReference type="ARBA" id="ARBA00022692"/>
    </source>
</evidence>
<dbReference type="PROSITE" id="PS50928">
    <property type="entry name" value="ABC_TM1"/>
    <property type="match status" value="1"/>
</dbReference>
<feature type="transmembrane region" description="Helical" evidence="7">
    <location>
        <begin position="110"/>
        <end position="129"/>
    </location>
</feature>
<evidence type="ECO:0000313" key="10">
    <source>
        <dbReference type="Proteomes" id="UP001596113"/>
    </source>
</evidence>
<dbReference type="PANTHER" id="PTHR43744:SF9">
    <property type="entry name" value="POLYGALACTURONAN_RHAMNOGALACTURONAN TRANSPORT SYSTEM PERMEASE PROTEIN YTCP"/>
    <property type="match status" value="1"/>
</dbReference>
<keyword evidence="3" id="KW-1003">Cell membrane</keyword>
<keyword evidence="6 7" id="KW-0472">Membrane</keyword>
<feature type="transmembrane region" description="Helical" evidence="7">
    <location>
        <begin position="79"/>
        <end position="98"/>
    </location>
</feature>
<evidence type="ECO:0000259" key="8">
    <source>
        <dbReference type="PROSITE" id="PS50928"/>
    </source>
</evidence>
<feature type="transmembrane region" description="Helical" evidence="7">
    <location>
        <begin position="184"/>
        <end position="206"/>
    </location>
</feature>
<feature type="transmembrane region" description="Helical" evidence="7">
    <location>
        <begin position="141"/>
        <end position="162"/>
    </location>
</feature>
<evidence type="ECO:0000256" key="6">
    <source>
        <dbReference type="ARBA" id="ARBA00023136"/>
    </source>
</evidence>
<reference evidence="10" key="1">
    <citation type="journal article" date="2019" name="Int. J. Syst. Evol. Microbiol.">
        <title>The Global Catalogue of Microorganisms (GCM) 10K type strain sequencing project: providing services to taxonomists for standard genome sequencing and annotation.</title>
        <authorList>
            <consortium name="The Broad Institute Genomics Platform"/>
            <consortium name="The Broad Institute Genome Sequencing Center for Infectious Disease"/>
            <person name="Wu L."/>
            <person name="Ma J."/>
        </authorList>
    </citation>
    <scope>NUCLEOTIDE SEQUENCE [LARGE SCALE GENOMIC DNA]</scope>
    <source>
        <strain evidence="10">CGMCC 1.18575</strain>
    </source>
</reference>
<dbReference type="RefSeq" id="WP_378129246.1">
    <property type="nucleotide sequence ID" value="NZ_JBHSMI010000003.1"/>
</dbReference>
<protein>
    <submittedName>
        <fullName evidence="9">Carbohydrate ABC transporter permease</fullName>
    </submittedName>
</protein>
<evidence type="ECO:0000256" key="5">
    <source>
        <dbReference type="ARBA" id="ARBA00022989"/>
    </source>
</evidence>
<keyword evidence="4 7" id="KW-0812">Transmembrane</keyword>
<dbReference type="Proteomes" id="UP001596113">
    <property type="component" value="Unassembled WGS sequence"/>
</dbReference>
<dbReference type="CDD" id="cd06261">
    <property type="entry name" value="TM_PBP2"/>
    <property type="match status" value="1"/>
</dbReference>
<evidence type="ECO:0000256" key="1">
    <source>
        <dbReference type="ARBA" id="ARBA00004651"/>
    </source>
</evidence>
<keyword evidence="2" id="KW-0813">Transport</keyword>
<proteinExistence type="predicted"/>
<sequence length="297" mass="33435">MFKRQSLHDKWFDVFNYAGLIGIAIIVLYPLVIIFSASFSSPEAVNKGAVWLLPKAVSLQGYERIFANPTIWRGYGNTILYTTVGVTINLFMTITAAYALSRKQFMPRRIVSLIFVFTMFFGGGLIPTYLLVKNLGMLDTIWALVIPNAVGMFQIIITRTFFETSIPDELRESAMIDGCSDIKYLLRIVVPLSMPIIAVLAIFYGVDHWNSYFNALIYLGKQSAYPLQLVLRQILIQNQTAGEIMGLDDVYAAAEKQQIADLMKYGIIIVSSLPIIMVYPFLQRYFVKGMMIGAIKG</sequence>
<dbReference type="Gene3D" id="1.10.3720.10">
    <property type="entry name" value="MetI-like"/>
    <property type="match status" value="1"/>
</dbReference>
<organism evidence="9 10">
    <name type="scientific">Cohnella soli</name>
    <dbReference type="NCBI Taxonomy" id="425005"/>
    <lineage>
        <taxon>Bacteria</taxon>
        <taxon>Bacillati</taxon>
        <taxon>Bacillota</taxon>
        <taxon>Bacilli</taxon>
        <taxon>Bacillales</taxon>
        <taxon>Paenibacillaceae</taxon>
        <taxon>Cohnella</taxon>
    </lineage>
</organism>
<comment type="subcellular location">
    <subcellularLocation>
        <location evidence="1">Cell membrane</location>
        <topology evidence="1">Multi-pass membrane protein</topology>
    </subcellularLocation>
</comment>
<feature type="transmembrane region" description="Helical" evidence="7">
    <location>
        <begin position="12"/>
        <end position="37"/>
    </location>
</feature>
<evidence type="ECO:0000256" key="2">
    <source>
        <dbReference type="ARBA" id="ARBA00022448"/>
    </source>
</evidence>
<gene>
    <name evidence="9" type="ORF">ACFPOF_02375</name>
</gene>
<accession>A0ABW0HND2</accession>